<feature type="domain" description="Integrase catalytic" evidence="4">
    <location>
        <begin position="299"/>
        <end position="476"/>
    </location>
</feature>
<sequence>MELANGGNNSNSHYGVEKLVGTNYKYWRMCMEAYLQGQDLWDLVSGADIEIPADTLENSEPRRKWKIKCGKALFALRTSISKEFIDHCFTIEEIDGRNTVAVESTQVQTSLDQEICKDEWIIDSGCSHHVTGNDSLLSEVRQHKGDRVIITADNSAYPVANEGVVKIGILDNNAVQLNDVFHVPGLQRNLISVSQITDSGKYVLFGPKDVKVLDNIKTISADVLTSGERKGSLFVMSAGEAYVKKTSQTESAAVWHARLGHLGYQLLQQISSKKLVDGIPSLQNVREDVICQGCQFGKSHRLPFMNSSNRRSTMLELVHTDLMGSTITPSYSGYHYVMVLVDDFSRYTWVKFLKEKSEALSKFVEFKDAVEKEFGKKIKCLRSDNGGEYMSHDFFHSAQKNGITRQMTCPSTPQQNGVSERKLAHLVSMSLSWLHDKGLPRELWAEAVQCACYVINHLPPWPGNEKSPFEFLYDKKPNVNYFRVFGSTCYVHIPKSNRTKLDPRAKKCIFVGYDTYKKGWRCMDPETKKYVTSRDVVFDEVSFYTTKSTSIQEAILDEDQEHLEMHSENSMEASQNDEGSTSNTSNTVGAEQQALWKSTREKRPPSYLQDYEVQLNHCTTLSCFFIGAIGEEPASYDEAKDYSAWEAAMQEEIEALHKNQTWELVPKPENCKPITCKWVYRLKKKSDGTVDKCKARLVARGFSQSYGLDYEETFSPVAKMVTLRSIFSLAAHKNWKLWQLDVKNAFLYGELDREVFMEQPQGYVSKQFPHHVCQLKKALYGLKQAPRAWYGKVAQYFIFCGFKLSEADSSLFIKRNSHMHLLVLLYVDDMIITGDNEVEISMLKNELSIRFEMKNMGEVGCFLGLEVEKSDQGYFISQKRYAKELLHRFGMGESKEKATPMEPHLKLMKDEGTLLRDATKFRQLVDWAGDANDRHSTSGYCFDTGSAVISWCSKKQNVVSLSSTEAEYVAATMAAQECIWLRSLIGDILCKVEYAVLIKCDNESTVKLASNPIFHARTKHIEVRHHFIREKVLSQEIELQGISTNNQVADIFTKALGKAKFEEFRAALGVVNCVDPQRNFDDVCLLLDLEPRFLWWWTVFVFVFVFLFFLLKSTCRPNSQFAIPPPPPPPPLNKDEPPYHLDRNGNGSGTTDDSRLRLRFRVIAAAASSSSSSSLRPVVILPGLGNNSGDYEKLKVVLEEEQGLPRVVVARVSRPDWLRNAAGLLDPNYWRGTLRPRPVLDWYLDRVHEAVALAIRHTSGCGKISLIGHSAGGWLARLYMEQFGHSHISLLLTLGSPHTPPPKGLPGVIDQTRGLLDYVQIHCARAVYAPDLLRYVCIAGRYVKGNRLFDSFNLNSHFQVPVENYQPISKATFNKTFREDEQTMTEVAIGEEILITRGGAFSGEQNIASISNAIWTRFVGQGYKQVCGQADVWGDGVVPEMSAHLDGALNISLDGVYHSPVGSDDKLRPWYGSPAIVEQWIPHLLS</sequence>
<dbReference type="InterPro" id="IPR043502">
    <property type="entry name" value="DNA/RNA_pol_sf"/>
</dbReference>
<dbReference type="InterPro" id="IPR001584">
    <property type="entry name" value="Integrase_cat-core"/>
</dbReference>
<dbReference type="GO" id="GO:0015031">
    <property type="term" value="P:protein transport"/>
    <property type="evidence" value="ECO:0007669"/>
    <property type="project" value="UniProtKB-KW"/>
</dbReference>
<feature type="compositionally biased region" description="Basic and acidic residues" evidence="3">
    <location>
        <begin position="1133"/>
        <end position="1143"/>
    </location>
</feature>
<dbReference type="GO" id="GO:0005789">
    <property type="term" value="C:endoplasmic reticulum membrane"/>
    <property type="evidence" value="ECO:0007669"/>
    <property type="project" value="UniProtKB-SubCell"/>
</dbReference>
<keyword evidence="1" id="KW-0645">Protease</keyword>
<dbReference type="GO" id="GO:0004190">
    <property type="term" value="F:aspartic-type endopeptidase activity"/>
    <property type="evidence" value="ECO:0007669"/>
    <property type="project" value="UniProtKB-KW"/>
</dbReference>
<dbReference type="PROSITE" id="PS50994">
    <property type="entry name" value="INTEGRASE"/>
    <property type="match status" value="1"/>
</dbReference>
<dbReference type="InterPro" id="IPR036397">
    <property type="entry name" value="RNaseH_sf"/>
</dbReference>
<dbReference type="Pfam" id="PF13976">
    <property type="entry name" value="gag_pre-integrs"/>
    <property type="match status" value="1"/>
</dbReference>
<evidence type="ECO:0000256" key="3">
    <source>
        <dbReference type="SAM" id="MobiDB-lite"/>
    </source>
</evidence>
<evidence type="ECO:0000256" key="2">
    <source>
        <dbReference type="RuleBase" id="RU365011"/>
    </source>
</evidence>
<keyword evidence="2" id="KW-0653">Protein transport</keyword>
<dbReference type="InterPro" id="IPR012908">
    <property type="entry name" value="PGAP1-ab_dom-like"/>
</dbReference>
<dbReference type="InterPro" id="IPR013103">
    <property type="entry name" value="RVT_2"/>
</dbReference>
<dbReference type="Gene3D" id="3.40.50.1820">
    <property type="entry name" value="alpha/beta hydrolase"/>
    <property type="match status" value="1"/>
</dbReference>
<gene>
    <name evidence="5" type="ORF">Syun_017924</name>
</gene>
<comment type="function">
    <text evidence="2">Involved in inositol deacylation of GPI-anchored proteins which plays important roles in the quality control and ER-associated degradation of GPI-anchored proteins.</text>
</comment>
<dbReference type="InterPro" id="IPR012337">
    <property type="entry name" value="RNaseH-like_sf"/>
</dbReference>
<dbReference type="EC" id="3.1.-.-" evidence="2"/>
<organism evidence="5 6">
    <name type="scientific">Stephania yunnanensis</name>
    <dbReference type="NCBI Taxonomy" id="152371"/>
    <lineage>
        <taxon>Eukaryota</taxon>
        <taxon>Viridiplantae</taxon>
        <taxon>Streptophyta</taxon>
        <taxon>Embryophyta</taxon>
        <taxon>Tracheophyta</taxon>
        <taxon>Spermatophyta</taxon>
        <taxon>Magnoliopsida</taxon>
        <taxon>Ranunculales</taxon>
        <taxon>Menispermaceae</taxon>
        <taxon>Menispermoideae</taxon>
        <taxon>Cissampelideae</taxon>
        <taxon>Stephania</taxon>
    </lineage>
</organism>
<protein>
    <recommendedName>
        <fullName evidence="2">GPI inositol-deacylase</fullName>
        <ecNumber evidence="2">3.1.-.-</ecNumber>
    </recommendedName>
</protein>
<dbReference type="GO" id="GO:0009507">
    <property type="term" value="C:chloroplast"/>
    <property type="evidence" value="ECO:0007669"/>
    <property type="project" value="TreeGrafter"/>
</dbReference>
<keyword evidence="2" id="KW-0813">Transport</keyword>
<keyword evidence="2" id="KW-1133">Transmembrane helix</keyword>
<evidence type="ECO:0000256" key="1">
    <source>
        <dbReference type="ARBA" id="ARBA00022750"/>
    </source>
</evidence>
<dbReference type="EMBL" id="JBBNAF010000008">
    <property type="protein sequence ID" value="KAK9120307.1"/>
    <property type="molecule type" value="Genomic_DNA"/>
</dbReference>
<dbReference type="Pfam" id="PF22936">
    <property type="entry name" value="Pol_BBD"/>
    <property type="match status" value="1"/>
</dbReference>
<dbReference type="Pfam" id="PF13961">
    <property type="entry name" value="DUF4219"/>
    <property type="match status" value="1"/>
</dbReference>
<dbReference type="GO" id="GO:0003676">
    <property type="term" value="F:nucleic acid binding"/>
    <property type="evidence" value="ECO:0007669"/>
    <property type="project" value="InterPro"/>
</dbReference>
<reference evidence="5 6" key="1">
    <citation type="submission" date="2024-01" db="EMBL/GenBank/DDBJ databases">
        <title>Genome assemblies of Stephania.</title>
        <authorList>
            <person name="Yang L."/>
        </authorList>
    </citation>
    <scope>NUCLEOTIDE SEQUENCE [LARGE SCALE GENOMIC DNA]</scope>
    <source>
        <strain evidence="5">YNDBR</strain>
        <tissue evidence="5">Leaf</tissue>
    </source>
</reference>
<accession>A0AAP0NUJ2</accession>
<dbReference type="SUPFAM" id="SSF53474">
    <property type="entry name" value="alpha/beta-Hydrolases"/>
    <property type="match status" value="1"/>
</dbReference>
<proteinExistence type="inferred from homology"/>
<keyword evidence="1" id="KW-0064">Aspartyl protease</keyword>
<dbReference type="GO" id="GO:0016788">
    <property type="term" value="F:hydrolase activity, acting on ester bonds"/>
    <property type="evidence" value="ECO:0007669"/>
    <property type="project" value="InterPro"/>
</dbReference>
<feature type="region of interest" description="Disordered" evidence="3">
    <location>
        <begin position="1121"/>
        <end position="1153"/>
    </location>
</feature>
<evidence type="ECO:0000313" key="6">
    <source>
        <dbReference type="Proteomes" id="UP001420932"/>
    </source>
</evidence>
<dbReference type="InterPro" id="IPR029058">
    <property type="entry name" value="AB_hydrolase_fold"/>
</dbReference>
<name>A0AAP0NUJ2_9MAGN</name>
<dbReference type="Gene3D" id="3.30.420.10">
    <property type="entry name" value="Ribonuclease H-like superfamily/Ribonuclease H"/>
    <property type="match status" value="1"/>
</dbReference>
<dbReference type="InterPro" id="IPR025314">
    <property type="entry name" value="DUF4219"/>
</dbReference>
<evidence type="ECO:0000313" key="5">
    <source>
        <dbReference type="EMBL" id="KAK9120307.1"/>
    </source>
</evidence>
<comment type="similarity">
    <text evidence="2">Belongs to the GPI inositol-deacylase family.</text>
</comment>
<dbReference type="GO" id="GO:0015074">
    <property type="term" value="P:DNA integration"/>
    <property type="evidence" value="ECO:0007669"/>
    <property type="project" value="InterPro"/>
</dbReference>
<feature type="compositionally biased region" description="Polar residues" evidence="3">
    <location>
        <begin position="570"/>
        <end position="590"/>
    </location>
</feature>
<comment type="subcellular location">
    <subcellularLocation>
        <location evidence="2">Endoplasmic reticulum membrane</location>
    </subcellularLocation>
</comment>
<feature type="region of interest" description="Disordered" evidence="3">
    <location>
        <begin position="564"/>
        <end position="601"/>
    </location>
</feature>
<dbReference type="InterPro" id="IPR025724">
    <property type="entry name" value="GAG-pre-integrase_dom"/>
</dbReference>
<dbReference type="SUPFAM" id="SSF53098">
    <property type="entry name" value="Ribonuclease H-like"/>
    <property type="match status" value="1"/>
</dbReference>
<dbReference type="PANTHER" id="PTHR47909">
    <property type="entry name" value="ALPHA/BETA-HYDROLASES SUPERFAMILY PROTEIN"/>
    <property type="match status" value="1"/>
</dbReference>
<keyword evidence="2" id="KW-0378">Hydrolase</keyword>
<keyword evidence="2" id="KW-0812">Transmembrane</keyword>
<feature type="transmembrane region" description="Helical" evidence="2">
    <location>
        <begin position="1093"/>
        <end position="1111"/>
    </location>
</feature>
<dbReference type="Pfam" id="PF07819">
    <property type="entry name" value="PGAP1"/>
    <property type="match status" value="1"/>
</dbReference>
<dbReference type="CDD" id="cd09272">
    <property type="entry name" value="RNase_HI_RT_Ty1"/>
    <property type="match status" value="1"/>
</dbReference>
<evidence type="ECO:0000259" key="4">
    <source>
        <dbReference type="PROSITE" id="PS50994"/>
    </source>
</evidence>
<comment type="caution">
    <text evidence="2">Lacks conserved residue(s) required for the propagation of feature annotation.</text>
</comment>
<keyword evidence="2" id="KW-0472">Membrane</keyword>
<keyword evidence="2" id="KW-0256">Endoplasmic reticulum</keyword>
<dbReference type="InterPro" id="IPR057670">
    <property type="entry name" value="SH3_retrovirus"/>
</dbReference>
<keyword evidence="6" id="KW-1185">Reference proteome</keyword>
<dbReference type="Pfam" id="PF07727">
    <property type="entry name" value="RVT_2"/>
    <property type="match status" value="1"/>
</dbReference>
<dbReference type="Pfam" id="PF00665">
    <property type="entry name" value="rve"/>
    <property type="match status" value="1"/>
</dbReference>
<dbReference type="SUPFAM" id="SSF56672">
    <property type="entry name" value="DNA/RNA polymerases"/>
    <property type="match status" value="1"/>
</dbReference>
<dbReference type="Proteomes" id="UP001420932">
    <property type="component" value="Unassembled WGS sequence"/>
</dbReference>
<dbReference type="InterPro" id="IPR054722">
    <property type="entry name" value="PolX-like_BBD"/>
</dbReference>
<dbReference type="PANTHER" id="PTHR47909:SF2">
    <property type="entry name" value="GPI INOSITOL-DEACYLASE"/>
    <property type="match status" value="1"/>
</dbReference>
<feature type="compositionally biased region" description="Pro residues" evidence="3">
    <location>
        <begin position="1123"/>
        <end position="1132"/>
    </location>
</feature>
<dbReference type="Pfam" id="PF25597">
    <property type="entry name" value="SH3_retrovirus"/>
    <property type="match status" value="1"/>
</dbReference>
<comment type="caution">
    <text evidence="5">The sequence shown here is derived from an EMBL/GenBank/DDBJ whole genome shotgun (WGS) entry which is preliminary data.</text>
</comment>